<dbReference type="PANTHER" id="PTHR11545">
    <property type="entry name" value="RIBOSOMAL PROTEIN L13"/>
    <property type="match status" value="1"/>
</dbReference>
<keyword evidence="2" id="KW-0689">Ribosomal protein</keyword>
<evidence type="ECO:0000256" key="2">
    <source>
        <dbReference type="ARBA" id="ARBA00022980"/>
    </source>
</evidence>
<comment type="similarity">
    <text evidence="1">Belongs to the universal ribosomal protein uL13 family.</text>
</comment>
<dbReference type="AlphaFoldDB" id="A0A6J6VAD5"/>
<dbReference type="InterPro" id="IPR005822">
    <property type="entry name" value="Ribosomal_uL13"/>
</dbReference>
<reference evidence="5" key="1">
    <citation type="submission" date="2020-05" db="EMBL/GenBank/DDBJ databases">
        <authorList>
            <person name="Chiriac C."/>
            <person name="Salcher M."/>
            <person name="Ghai R."/>
            <person name="Kavagutti S V."/>
        </authorList>
    </citation>
    <scope>NUCLEOTIDE SEQUENCE</scope>
</reference>
<dbReference type="EMBL" id="CAEZZP010000031">
    <property type="protein sequence ID" value="CAB4768636.1"/>
    <property type="molecule type" value="Genomic_DNA"/>
</dbReference>
<accession>A0A6J6VAD5</accession>
<sequence length="190" mass="21211">MFSFARERYSGDHPVVFTHNARIISQSLWAALSREPFLKEVSMSTYTPKASEIVREWHVVDAEGMILGRLCTEVARVLRGKHKPTFAPHMDSGDHVVIINADKIVLTADKANTRLIHNYSGYPGGLKSETFSNLLSRRPDEAIRGSVRGMLPKGPLGRQMIKKLKVYTGAEHPHGAQNPTAIKFDHAKAR</sequence>
<dbReference type="GO" id="GO:0022625">
    <property type="term" value="C:cytosolic large ribosomal subunit"/>
    <property type="evidence" value="ECO:0007669"/>
    <property type="project" value="TreeGrafter"/>
</dbReference>
<dbReference type="CDD" id="cd00392">
    <property type="entry name" value="Ribosomal_L13"/>
    <property type="match status" value="1"/>
</dbReference>
<keyword evidence="3" id="KW-0687">Ribonucleoprotein</keyword>
<dbReference type="GO" id="GO:0003729">
    <property type="term" value="F:mRNA binding"/>
    <property type="evidence" value="ECO:0007669"/>
    <property type="project" value="UniProtKB-ARBA"/>
</dbReference>
<evidence type="ECO:0000256" key="1">
    <source>
        <dbReference type="ARBA" id="ARBA00006227"/>
    </source>
</evidence>
<organism evidence="5">
    <name type="scientific">freshwater metagenome</name>
    <dbReference type="NCBI Taxonomy" id="449393"/>
    <lineage>
        <taxon>unclassified sequences</taxon>
        <taxon>metagenomes</taxon>
        <taxon>ecological metagenomes</taxon>
    </lineage>
</organism>
<dbReference type="FunFam" id="3.90.1180.10:FF:000001">
    <property type="entry name" value="50S ribosomal protein L13"/>
    <property type="match status" value="1"/>
</dbReference>
<feature type="region of interest" description="Disordered" evidence="4">
    <location>
        <begin position="170"/>
        <end position="190"/>
    </location>
</feature>
<gene>
    <name evidence="5" type="ORF">UFOPK2880_00681</name>
</gene>
<dbReference type="Pfam" id="PF00572">
    <property type="entry name" value="Ribosomal_L13"/>
    <property type="match status" value="1"/>
</dbReference>
<dbReference type="GO" id="GO:0003735">
    <property type="term" value="F:structural constituent of ribosome"/>
    <property type="evidence" value="ECO:0007669"/>
    <property type="project" value="InterPro"/>
</dbReference>
<protein>
    <submittedName>
        <fullName evidence="5">Unannotated protein</fullName>
    </submittedName>
</protein>
<dbReference type="GO" id="GO:0006412">
    <property type="term" value="P:translation"/>
    <property type="evidence" value="ECO:0007669"/>
    <property type="project" value="InterPro"/>
</dbReference>
<dbReference type="InterPro" id="IPR036899">
    <property type="entry name" value="Ribosomal_uL13_sf"/>
</dbReference>
<evidence type="ECO:0000256" key="4">
    <source>
        <dbReference type="SAM" id="MobiDB-lite"/>
    </source>
</evidence>
<dbReference type="InterPro" id="IPR005823">
    <property type="entry name" value="Ribosomal_uL13_bac-type"/>
</dbReference>
<dbReference type="HAMAP" id="MF_01366">
    <property type="entry name" value="Ribosomal_uL13"/>
    <property type="match status" value="1"/>
</dbReference>
<evidence type="ECO:0000256" key="3">
    <source>
        <dbReference type="ARBA" id="ARBA00023274"/>
    </source>
</evidence>
<dbReference type="PROSITE" id="PS00783">
    <property type="entry name" value="RIBOSOMAL_L13"/>
    <property type="match status" value="1"/>
</dbReference>
<evidence type="ECO:0000313" key="5">
    <source>
        <dbReference type="EMBL" id="CAB4768636.1"/>
    </source>
</evidence>
<dbReference type="InterPro" id="IPR023563">
    <property type="entry name" value="Ribosomal_uL13_CS"/>
</dbReference>
<dbReference type="PANTHER" id="PTHR11545:SF2">
    <property type="entry name" value="LARGE RIBOSOMAL SUBUNIT PROTEIN UL13M"/>
    <property type="match status" value="1"/>
</dbReference>
<dbReference type="GO" id="GO:0017148">
    <property type="term" value="P:negative regulation of translation"/>
    <property type="evidence" value="ECO:0007669"/>
    <property type="project" value="TreeGrafter"/>
</dbReference>
<dbReference type="NCBIfam" id="TIGR01066">
    <property type="entry name" value="rplM_bact"/>
    <property type="match status" value="1"/>
</dbReference>
<dbReference type="Gene3D" id="3.90.1180.10">
    <property type="entry name" value="Ribosomal protein L13"/>
    <property type="match status" value="1"/>
</dbReference>
<proteinExistence type="inferred from homology"/>
<name>A0A6J6VAD5_9ZZZZ</name>
<dbReference type="SUPFAM" id="SSF52161">
    <property type="entry name" value="Ribosomal protein L13"/>
    <property type="match status" value="1"/>
</dbReference>